<dbReference type="RefSeq" id="WP_144022609.1">
    <property type="nucleotide sequence ID" value="NZ_FZPH01000005.1"/>
</dbReference>
<accession>A0A239MEG2</accession>
<sequence>MAGPAVLGVHLFETALYAVPIGAVPWFSSWLIPFVLVPVLVLLYWLPSTELCGPHTTRAFQSSRRFLDIYRDPASRHWVVPPSGVRPLHSRSALDGRNNRQSVSH</sequence>
<keyword evidence="2" id="KW-0472">Membrane</keyword>
<dbReference type="AlphaFoldDB" id="A0A239MEG2"/>
<feature type="transmembrane region" description="Helical" evidence="2">
    <location>
        <begin position="26"/>
        <end position="46"/>
    </location>
</feature>
<name>A0A239MEG2_9ACTN</name>
<evidence type="ECO:0000313" key="4">
    <source>
        <dbReference type="Proteomes" id="UP000198362"/>
    </source>
</evidence>
<keyword evidence="4" id="KW-1185">Reference proteome</keyword>
<keyword evidence="2" id="KW-1133">Transmembrane helix</keyword>
<dbReference type="Proteomes" id="UP000198362">
    <property type="component" value="Unassembled WGS sequence"/>
</dbReference>
<feature type="region of interest" description="Disordered" evidence="1">
    <location>
        <begin position="84"/>
        <end position="105"/>
    </location>
</feature>
<protein>
    <submittedName>
        <fullName evidence="3">Uncharacterized protein</fullName>
    </submittedName>
</protein>
<evidence type="ECO:0000313" key="3">
    <source>
        <dbReference type="EMBL" id="SNT41051.1"/>
    </source>
</evidence>
<evidence type="ECO:0000256" key="1">
    <source>
        <dbReference type="SAM" id="MobiDB-lite"/>
    </source>
</evidence>
<dbReference type="EMBL" id="FZPH01000005">
    <property type="protein sequence ID" value="SNT41051.1"/>
    <property type="molecule type" value="Genomic_DNA"/>
</dbReference>
<proteinExistence type="predicted"/>
<organism evidence="3 4">
    <name type="scientific">Asanoa hainanensis</name>
    <dbReference type="NCBI Taxonomy" id="560556"/>
    <lineage>
        <taxon>Bacteria</taxon>
        <taxon>Bacillati</taxon>
        <taxon>Actinomycetota</taxon>
        <taxon>Actinomycetes</taxon>
        <taxon>Micromonosporales</taxon>
        <taxon>Micromonosporaceae</taxon>
        <taxon>Asanoa</taxon>
    </lineage>
</organism>
<gene>
    <name evidence="3" type="ORF">SAMN05421812_105390</name>
</gene>
<keyword evidence="2" id="KW-0812">Transmembrane</keyword>
<evidence type="ECO:0000256" key="2">
    <source>
        <dbReference type="SAM" id="Phobius"/>
    </source>
</evidence>
<reference evidence="3 4" key="1">
    <citation type="submission" date="2017-06" db="EMBL/GenBank/DDBJ databases">
        <authorList>
            <person name="Kim H.J."/>
            <person name="Triplett B.A."/>
        </authorList>
    </citation>
    <scope>NUCLEOTIDE SEQUENCE [LARGE SCALE GENOMIC DNA]</scope>
    <source>
        <strain evidence="3 4">CGMCC 4.5593</strain>
    </source>
</reference>